<reference evidence="2" key="1">
    <citation type="submission" date="2017-05" db="EMBL/GenBank/DDBJ databases">
        <authorList>
            <person name="Varghese N."/>
            <person name="Submissions S."/>
        </authorList>
    </citation>
    <scope>NUCLEOTIDE SEQUENCE</scope>
    <source>
        <strain evidence="2">Su22</strain>
    </source>
</reference>
<dbReference type="PANTHER" id="PTHR30024">
    <property type="entry name" value="ALIPHATIC SULFONATES-BINDING PROTEIN-RELATED"/>
    <property type="match status" value="1"/>
</dbReference>
<dbReference type="Proteomes" id="UP001158066">
    <property type="component" value="Unassembled WGS sequence"/>
</dbReference>
<protein>
    <submittedName>
        <fullName evidence="2">NitT/TauT family transport system substrate-binding protein</fullName>
    </submittedName>
</protein>
<dbReference type="RefSeq" id="WP_283409595.1">
    <property type="nucleotide sequence ID" value="NZ_FXUF01000008.1"/>
</dbReference>
<keyword evidence="1" id="KW-0732">Signal</keyword>
<name>A0AA45WWU3_9CLOT</name>
<evidence type="ECO:0000313" key="3">
    <source>
        <dbReference type="Proteomes" id="UP001158066"/>
    </source>
</evidence>
<dbReference type="PROSITE" id="PS51257">
    <property type="entry name" value="PROKAR_LIPOPROTEIN"/>
    <property type="match status" value="1"/>
</dbReference>
<feature type="signal peptide" evidence="1">
    <location>
        <begin position="1"/>
        <end position="31"/>
    </location>
</feature>
<evidence type="ECO:0000313" key="2">
    <source>
        <dbReference type="EMBL" id="SMP60324.1"/>
    </source>
</evidence>
<sequence>MLFRLKEKNIRLVLLLLVLTLMVGCSGSTEADNTEIPDLKVAYVFTNHQTPLMVAASRAEAFEADGTWLKTVIEREQYVLMQGDEPIANIDLIVNKNGSETMTMMTQGHVDLALASSAAFIAAVDKGAELKMLCPVHTEGIGLVMAQDADVDNWEAFASMTRESDAPVMVGYHSPTSAPVILFAAALDDAGLSYTKNPDDVTADILLVDLKGTNNLLPALTSQQVEAWVGPSPYPELAVTEGVGKMVLDLREMPPAGKWHDFPCCVAGATQAAIENHGEAVEAFTRLLTVAADYAANHPEEAAQITSDFTGVSLEAARMSEIKYTTNPSETWVTNLGLVYDVLHESDGLNEQFADKSYVETHDEIFDFSFIHSIMGQ</sequence>
<evidence type="ECO:0000256" key="1">
    <source>
        <dbReference type="SAM" id="SignalP"/>
    </source>
</evidence>
<proteinExistence type="predicted"/>
<comment type="caution">
    <text evidence="2">The sequence shown here is derived from an EMBL/GenBank/DDBJ whole genome shotgun (WGS) entry which is preliminary data.</text>
</comment>
<dbReference type="AlphaFoldDB" id="A0AA45WWU3"/>
<keyword evidence="3" id="KW-1185">Reference proteome</keyword>
<feature type="chain" id="PRO_5041347132" evidence="1">
    <location>
        <begin position="32"/>
        <end position="377"/>
    </location>
</feature>
<organism evidence="2 3">
    <name type="scientific">Anoxynatronum buryatiense</name>
    <dbReference type="NCBI Taxonomy" id="489973"/>
    <lineage>
        <taxon>Bacteria</taxon>
        <taxon>Bacillati</taxon>
        <taxon>Bacillota</taxon>
        <taxon>Clostridia</taxon>
        <taxon>Eubacteriales</taxon>
        <taxon>Clostridiaceae</taxon>
        <taxon>Anoxynatronum</taxon>
    </lineage>
</organism>
<gene>
    <name evidence="2" type="ORF">SAMN06296020_108107</name>
</gene>
<dbReference type="Pfam" id="PF13379">
    <property type="entry name" value="NMT1_2"/>
    <property type="match status" value="1"/>
</dbReference>
<dbReference type="EMBL" id="FXUF01000008">
    <property type="protein sequence ID" value="SMP60324.1"/>
    <property type="molecule type" value="Genomic_DNA"/>
</dbReference>
<dbReference type="Gene3D" id="3.40.190.10">
    <property type="entry name" value="Periplasmic binding protein-like II"/>
    <property type="match status" value="1"/>
</dbReference>
<dbReference type="SUPFAM" id="SSF53850">
    <property type="entry name" value="Periplasmic binding protein-like II"/>
    <property type="match status" value="1"/>
</dbReference>
<accession>A0AA45WWU3</accession>